<comment type="caution">
    <text evidence="1">The sequence shown here is derived from an EMBL/GenBank/DDBJ whole genome shotgun (WGS) entry which is preliminary data.</text>
</comment>
<dbReference type="EMBL" id="JAPFFF010000069">
    <property type="protein sequence ID" value="KAK8836114.1"/>
    <property type="molecule type" value="Genomic_DNA"/>
</dbReference>
<gene>
    <name evidence="1" type="ORF">M9Y10_040071</name>
</gene>
<reference evidence="1 2" key="1">
    <citation type="submission" date="2024-04" db="EMBL/GenBank/DDBJ databases">
        <title>Tritrichomonas musculus Genome.</title>
        <authorList>
            <person name="Alves-Ferreira E."/>
            <person name="Grigg M."/>
            <person name="Lorenzi H."/>
            <person name="Galac M."/>
        </authorList>
    </citation>
    <scope>NUCLEOTIDE SEQUENCE [LARGE SCALE GENOMIC DNA]</scope>
    <source>
        <strain evidence="1 2">EAF2021</strain>
    </source>
</reference>
<sequence length="131" mass="15376">MESDEHLERYMRRIRFLESRLARYDDVTPFDSNAMADEDENDYGTIDDEYKEYREKKKESIFIDEEEESHQRVVCQIGEGATSIAYKAIDERTNEEMCEKVLKVEEGKTYKTPTKNLKFFSNCCIQASASA</sequence>
<accession>A0ABR2GQ94</accession>
<evidence type="ECO:0000313" key="2">
    <source>
        <dbReference type="Proteomes" id="UP001470230"/>
    </source>
</evidence>
<evidence type="ECO:0008006" key="3">
    <source>
        <dbReference type="Google" id="ProtNLM"/>
    </source>
</evidence>
<organism evidence="1 2">
    <name type="scientific">Tritrichomonas musculus</name>
    <dbReference type="NCBI Taxonomy" id="1915356"/>
    <lineage>
        <taxon>Eukaryota</taxon>
        <taxon>Metamonada</taxon>
        <taxon>Parabasalia</taxon>
        <taxon>Tritrichomonadida</taxon>
        <taxon>Tritrichomonadidae</taxon>
        <taxon>Tritrichomonas</taxon>
    </lineage>
</organism>
<dbReference type="Proteomes" id="UP001470230">
    <property type="component" value="Unassembled WGS sequence"/>
</dbReference>
<evidence type="ECO:0000313" key="1">
    <source>
        <dbReference type="EMBL" id="KAK8836114.1"/>
    </source>
</evidence>
<name>A0ABR2GQ94_9EUKA</name>
<keyword evidence="2" id="KW-1185">Reference proteome</keyword>
<protein>
    <recommendedName>
        <fullName evidence="3">Protein kinase domain-containing protein</fullName>
    </recommendedName>
</protein>
<proteinExistence type="predicted"/>